<name>A0AAV4C0A8_9GAST</name>
<accession>A0AAV4C0A8</accession>
<keyword evidence="2" id="KW-1185">Reference proteome</keyword>
<dbReference type="EMBL" id="BLXT01005617">
    <property type="protein sequence ID" value="GFO24508.1"/>
    <property type="molecule type" value="Genomic_DNA"/>
</dbReference>
<organism evidence="1 2">
    <name type="scientific">Plakobranchus ocellatus</name>
    <dbReference type="NCBI Taxonomy" id="259542"/>
    <lineage>
        <taxon>Eukaryota</taxon>
        <taxon>Metazoa</taxon>
        <taxon>Spiralia</taxon>
        <taxon>Lophotrochozoa</taxon>
        <taxon>Mollusca</taxon>
        <taxon>Gastropoda</taxon>
        <taxon>Heterobranchia</taxon>
        <taxon>Euthyneura</taxon>
        <taxon>Panpulmonata</taxon>
        <taxon>Sacoglossa</taxon>
        <taxon>Placobranchoidea</taxon>
        <taxon>Plakobranchidae</taxon>
        <taxon>Plakobranchus</taxon>
    </lineage>
</organism>
<comment type="caution">
    <text evidence="1">The sequence shown here is derived from an EMBL/GenBank/DDBJ whole genome shotgun (WGS) entry which is preliminary data.</text>
</comment>
<gene>
    <name evidence="1" type="ORF">PoB_005101300</name>
</gene>
<evidence type="ECO:0000313" key="1">
    <source>
        <dbReference type="EMBL" id="GFO24508.1"/>
    </source>
</evidence>
<proteinExistence type="predicted"/>
<dbReference type="Proteomes" id="UP000735302">
    <property type="component" value="Unassembled WGS sequence"/>
</dbReference>
<protein>
    <submittedName>
        <fullName evidence="1">Uncharacterized protein</fullName>
    </submittedName>
</protein>
<evidence type="ECO:0000313" key="2">
    <source>
        <dbReference type="Proteomes" id="UP000735302"/>
    </source>
</evidence>
<dbReference type="AlphaFoldDB" id="A0AAV4C0A8"/>
<sequence>MTDFIFEACNLDYQSPNVPLPAHVHKDALCDIPSTTRPGDHIQGEGWYRFENVQDDSLTGSCVPERRCGTVNTIWRNDTLPGPYWGKLVKVKP</sequence>
<reference evidence="1 2" key="1">
    <citation type="journal article" date="2021" name="Elife">
        <title>Chloroplast acquisition without the gene transfer in kleptoplastic sea slugs, Plakobranchus ocellatus.</title>
        <authorList>
            <person name="Maeda T."/>
            <person name="Takahashi S."/>
            <person name="Yoshida T."/>
            <person name="Shimamura S."/>
            <person name="Takaki Y."/>
            <person name="Nagai Y."/>
            <person name="Toyoda A."/>
            <person name="Suzuki Y."/>
            <person name="Arimoto A."/>
            <person name="Ishii H."/>
            <person name="Satoh N."/>
            <person name="Nishiyama T."/>
            <person name="Hasebe M."/>
            <person name="Maruyama T."/>
            <person name="Minagawa J."/>
            <person name="Obokata J."/>
            <person name="Shigenobu S."/>
        </authorList>
    </citation>
    <scope>NUCLEOTIDE SEQUENCE [LARGE SCALE GENOMIC DNA]</scope>
</reference>